<gene>
    <name evidence="1" type="ORF">D3W54_01925</name>
</gene>
<comment type="caution">
    <text evidence="1">The sequence shown here is derived from an EMBL/GenBank/DDBJ whole genome shotgun (WGS) entry which is preliminary data.</text>
</comment>
<dbReference type="SUPFAM" id="SSF52540">
    <property type="entry name" value="P-loop containing nucleoside triphosphate hydrolases"/>
    <property type="match status" value="1"/>
</dbReference>
<dbReference type="RefSeq" id="WP_153467930.1">
    <property type="nucleotide sequence ID" value="NZ_QYAZ01000001.1"/>
</dbReference>
<accession>A0ABQ6VSK0</accession>
<dbReference type="EMBL" id="QYAZ01000001">
    <property type="protein sequence ID" value="KAB8123186.1"/>
    <property type="molecule type" value="Genomic_DNA"/>
</dbReference>
<organism evidence="1 2">
    <name type="scientific">Komagataeibacter medellinensis</name>
    <dbReference type="NCBI Taxonomy" id="1177712"/>
    <lineage>
        <taxon>Bacteria</taxon>
        <taxon>Pseudomonadati</taxon>
        <taxon>Pseudomonadota</taxon>
        <taxon>Alphaproteobacteria</taxon>
        <taxon>Acetobacterales</taxon>
        <taxon>Acetobacteraceae</taxon>
        <taxon>Komagataeibacter</taxon>
    </lineage>
</organism>
<dbReference type="Proteomes" id="UP000427842">
    <property type="component" value="Unassembled WGS sequence"/>
</dbReference>
<sequence>MSHDASLSFDWAHRAYDAYCAGLPLEVREQLRKPAGEAFVVLYGPTQVGKTTLILTMLQLSEDGHARVGKTLRGKRSKGESSTAVATQYRRSKDEKWSLSWQGRHITASSDEGMANELEQLRRSMMEGMIEASDDYCTINIPLSYFKQREGEKLQKVIRILDLPGIEADNAQEKEYVRAISRKFVPIATLTLLVSKADDLGFFFKGLEGVPEIQHWTHIPSRFRVVTTYSFTPETVRKTVKKKQGNIKAYQQELIAQIGTFGALPERAKKEDLYYPLEFGTSWQESNLRKDTPALDEMIQQEFKRLYDDIAQADDPLNYLLSVLDSQGCAEAFYEERSKVLNDEINTVRKKVESSRKIIASFNERLKEVKSQVKLYEEKLGAVQSLSKKDGLISLFWVDYKKRQELDQKAMFDLLQKKQWSVSDLKKFTTLHTIEKREEKPEDEKALLPWMIFQYNSWLYESREIFESGNSIIDKTCAHFFDVLPSAEDLLHDGRLFILNNFQDFMNKLDEYWINSYWSDESYQQDCRMFMSAYRNSAAKLKEIIRQALDVEQKRFEEKIRKRKDHTESDVRILGIQNSKRELELALLQQQFEESLAQKKQIDAEWVETKEKTDNMHSFFLNEYFKAVSSAYETVYTAEGAGMSLLSLCYAQNLKYSRSVIEEKLFHQ</sequence>
<name>A0ABQ6VSK0_9PROT</name>
<keyword evidence="2" id="KW-1185">Reference proteome</keyword>
<evidence type="ECO:0000313" key="1">
    <source>
        <dbReference type="EMBL" id="KAB8123186.1"/>
    </source>
</evidence>
<dbReference type="Gene3D" id="3.40.50.300">
    <property type="entry name" value="P-loop containing nucleotide triphosphate hydrolases"/>
    <property type="match status" value="1"/>
</dbReference>
<protein>
    <recommendedName>
        <fullName evidence="3">G domain-containing protein</fullName>
    </recommendedName>
</protein>
<evidence type="ECO:0008006" key="3">
    <source>
        <dbReference type="Google" id="ProtNLM"/>
    </source>
</evidence>
<proteinExistence type="predicted"/>
<evidence type="ECO:0000313" key="2">
    <source>
        <dbReference type="Proteomes" id="UP000427842"/>
    </source>
</evidence>
<dbReference type="InterPro" id="IPR027417">
    <property type="entry name" value="P-loop_NTPase"/>
</dbReference>
<reference evidence="1 2" key="1">
    <citation type="submission" date="2018-09" db="EMBL/GenBank/DDBJ databases">
        <title>Genome sequence and characterization of the bcs clusters for the production of nanocellulose from the low pH resistant strain Komagataeibacter medellinensis ID13488.</title>
        <authorList>
            <person name="Hernandez-Arriaga A.M."/>
            <person name="Del Cerro C."/>
            <person name="Urbina L."/>
            <person name="Eceiza A."/>
            <person name="Retegi A."/>
            <person name="Prieto M.A."/>
        </authorList>
    </citation>
    <scope>NUCLEOTIDE SEQUENCE [LARGE SCALE GENOMIC DNA]</scope>
    <source>
        <strain evidence="1 2">ID13488</strain>
    </source>
</reference>